<feature type="transmembrane region" description="Helical" evidence="7">
    <location>
        <begin position="94"/>
        <end position="117"/>
    </location>
</feature>
<feature type="transmembrane region" description="Helical" evidence="7">
    <location>
        <begin position="351"/>
        <end position="374"/>
    </location>
</feature>
<dbReference type="PANTHER" id="PTHR42718:SF47">
    <property type="entry name" value="METHYL VIOLOGEN RESISTANCE PROTEIN SMVA"/>
    <property type="match status" value="1"/>
</dbReference>
<evidence type="ECO:0000256" key="2">
    <source>
        <dbReference type="ARBA" id="ARBA00022448"/>
    </source>
</evidence>
<protein>
    <submittedName>
        <fullName evidence="9">DHA2 family multidrug resistance protein-like MFS transporter</fullName>
    </submittedName>
</protein>
<dbReference type="PANTHER" id="PTHR42718">
    <property type="entry name" value="MAJOR FACILITATOR SUPERFAMILY MULTIDRUG TRANSPORTER MFSC"/>
    <property type="match status" value="1"/>
</dbReference>
<feature type="transmembrane region" description="Helical" evidence="7">
    <location>
        <begin position="129"/>
        <end position="149"/>
    </location>
</feature>
<feature type="transmembrane region" description="Helical" evidence="7">
    <location>
        <begin position="41"/>
        <end position="59"/>
    </location>
</feature>
<feature type="transmembrane region" description="Helical" evidence="7">
    <location>
        <begin position="257"/>
        <end position="279"/>
    </location>
</feature>
<dbReference type="RefSeq" id="WP_181615537.1">
    <property type="nucleotide sequence ID" value="NZ_BAABAM010000008.1"/>
</dbReference>
<dbReference type="Pfam" id="PF07690">
    <property type="entry name" value="MFS_1"/>
    <property type="match status" value="1"/>
</dbReference>
<evidence type="ECO:0000256" key="6">
    <source>
        <dbReference type="ARBA" id="ARBA00023136"/>
    </source>
</evidence>
<evidence type="ECO:0000313" key="10">
    <source>
        <dbReference type="Proteomes" id="UP000530928"/>
    </source>
</evidence>
<feature type="transmembrane region" description="Helical" evidence="7">
    <location>
        <begin position="322"/>
        <end position="339"/>
    </location>
</feature>
<reference evidence="9 10" key="1">
    <citation type="submission" date="2020-07" db="EMBL/GenBank/DDBJ databases">
        <title>Genomic Encyclopedia of Type Strains, Phase IV (KMG-IV): sequencing the most valuable type-strain genomes for metagenomic binning, comparative biology and taxonomic classification.</title>
        <authorList>
            <person name="Goeker M."/>
        </authorList>
    </citation>
    <scope>NUCLEOTIDE SEQUENCE [LARGE SCALE GENOMIC DNA]</scope>
    <source>
        <strain evidence="9 10">DSM 45533</strain>
    </source>
</reference>
<evidence type="ECO:0000256" key="5">
    <source>
        <dbReference type="ARBA" id="ARBA00022989"/>
    </source>
</evidence>
<sequence length="477" mass="48837">MKWFGLAVLSLPTILLFLAMTVLFLATPHIAADLRPTDGQLLWINDIYGFMMAGLLVAMGTVGDRIGRRKVLMFGAVAFGVASAFAAFTESASALIAARAVMGIGAAAVMPSTLSLISNMFTDARERATAIGVWAASISVGVAIGPLVGGLVLESFWWGAALLIGVPVMALVVVAAPFAVPEYRNAEAGRPDVASVLMSMAALLPIVYGVKELAKAGVTPTAVVTILAGLAFGVAFVRRQLRLEQPLLDVRLFANKVFSGALAVFLLGAIALGGVYLLFTQYLQLVAGLSPLESGLWILPAALALVAVSTLSPIWARRVQPAYVVAGGLLVSAIGYLVMTQVGSVAGLPMLITGFYILYPGIAPTMALTTNLVIGSAPPEKAGAASAVNTTASDLGVSLGVAILGSVGAAVYGSQVSTSFTDALTSGDEALIARARDAFTDGLNVASGAAAVLALGAAALSLTLLRAKRHKEALVNA</sequence>
<keyword evidence="5 7" id="KW-1133">Transmembrane helix</keyword>
<dbReference type="GO" id="GO:0005886">
    <property type="term" value="C:plasma membrane"/>
    <property type="evidence" value="ECO:0007669"/>
    <property type="project" value="UniProtKB-SubCell"/>
</dbReference>
<name>A0A7W0HVB3_9ACTN</name>
<dbReference type="AlphaFoldDB" id="A0A7W0HVB3"/>
<dbReference type="Gene3D" id="1.20.1250.20">
    <property type="entry name" value="MFS general substrate transporter like domains"/>
    <property type="match status" value="1"/>
</dbReference>
<dbReference type="CDD" id="cd17321">
    <property type="entry name" value="MFS_MMR_MDR_like"/>
    <property type="match status" value="1"/>
</dbReference>
<dbReference type="PROSITE" id="PS50850">
    <property type="entry name" value="MFS"/>
    <property type="match status" value="1"/>
</dbReference>
<feature type="transmembrane region" description="Helical" evidence="7">
    <location>
        <begin position="192"/>
        <end position="210"/>
    </location>
</feature>
<feature type="transmembrane region" description="Helical" evidence="7">
    <location>
        <begin position="216"/>
        <end position="237"/>
    </location>
</feature>
<keyword evidence="2" id="KW-0813">Transport</keyword>
<evidence type="ECO:0000256" key="7">
    <source>
        <dbReference type="SAM" id="Phobius"/>
    </source>
</evidence>
<keyword evidence="10" id="KW-1185">Reference proteome</keyword>
<dbReference type="Gene3D" id="1.20.1720.10">
    <property type="entry name" value="Multidrug resistance protein D"/>
    <property type="match status" value="1"/>
</dbReference>
<evidence type="ECO:0000313" key="9">
    <source>
        <dbReference type="EMBL" id="MBA2896842.1"/>
    </source>
</evidence>
<dbReference type="SUPFAM" id="SSF103473">
    <property type="entry name" value="MFS general substrate transporter"/>
    <property type="match status" value="1"/>
</dbReference>
<evidence type="ECO:0000256" key="1">
    <source>
        <dbReference type="ARBA" id="ARBA00004651"/>
    </source>
</evidence>
<dbReference type="EMBL" id="JACDUR010000009">
    <property type="protein sequence ID" value="MBA2896842.1"/>
    <property type="molecule type" value="Genomic_DNA"/>
</dbReference>
<comment type="caution">
    <text evidence="9">The sequence shown here is derived from an EMBL/GenBank/DDBJ whole genome shotgun (WGS) entry which is preliminary data.</text>
</comment>
<feature type="transmembrane region" description="Helical" evidence="7">
    <location>
        <begin position="445"/>
        <end position="465"/>
    </location>
</feature>
<dbReference type="Proteomes" id="UP000530928">
    <property type="component" value="Unassembled WGS sequence"/>
</dbReference>
<gene>
    <name evidence="9" type="ORF">HNR30_008233</name>
</gene>
<feature type="transmembrane region" description="Helical" evidence="7">
    <location>
        <begin position="155"/>
        <end position="180"/>
    </location>
</feature>
<feature type="transmembrane region" description="Helical" evidence="7">
    <location>
        <begin position="71"/>
        <end position="88"/>
    </location>
</feature>
<dbReference type="GO" id="GO:0022857">
    <property type="term" value="F:transmembrane transporter activity"/>
    <property type="evidence" value="ECO:0007669"/>
    <property type="project" value="InterPro"/>
</dbReference>
<dbReference type="InterPro" id="IPR020846">
    <property type="entry name" value="MFS_dom"/>
</dbReference>
<keyword evidence="3" id="KW-1003">Cell membrane</keyword>
<evidence type="ECO:0000256" key="3">
    <source>
        <dbReference type="ARBA" id="ARBA00022475"/>
    </source>
</evidence>
<feature type="domain" description="Major facilitator superfamily (MFS) profile" evidence="8">
    <location>
        <begin position="5"/>
        <end position="469"/>
    </location>
</feature>
<keyword evidence="6 7" id="KW-0472">Membrane</keyword>
<dbReference type="InterPro" id="IPR036259">
    <property type="entry name" value="MFS_trans_sf"/>
</dbReference>
<dbReference type="InterPro" id="IPR011701">
    <property type="entry name" value="MFS"/>
</dbReference>
<feature type="transmembrane region" description="Helical" evidence="7">
    <location>
        <begin position="294"/>
        <end position="315"/>
    </location>
</feature>
<proteinExistence type="predicted"/>
<comment type="subcellular location">
    <subcellularLocation>
        <location evidence="1">Cell membrane</location>
        <topology evidence="1">Multi-pass membrane protein</topology>
    </subcellularLocation>
</comment>
<evidence type="ECO:0000256" key="4">
    <source>
        <dbReference type="ARBA" id="ARBA00022692"/>
    </source>
</evidence>
<feature type="transmembrane region" description="Helical" evidence="7">
    <location>
        <begin position="395"/>
        <end position="414"/>
    </location>
</feature>
<keyword evidence="4 7" id="KW-0812">Transmembrane</keyword>
<organism evidence="9 10">
    <name type="scientific">Nonomuraea soli</name>
    <dbReference type="NCBI Taxonomy" id="1032476"/>
    <lineage>
        <taxon>Bacteria</taxon>
        <taxon>Bacillati</taxon>
        <taxon>Actinomycetota</taxon>
        <taxon>Actinomycetes</taxon>
        <taxon>Streptosporangiales</taxon>
        <taxon>Streptosporangiaceae</taxon>
        <taxon>Nonomuraea</taxon>
    </lineage>
</organism>
<accession>A0A7W0HVB3</accession>
<evidence type="ECO:0000259" key="8">
    <source>
        <dbReference type="PROSITE" id="PS50850"/>
    </source>
</evidence>